<dbReference type="Proteomes" id="UP000537161">
    <property type="component" value="Unassembled WGS sequence"/>
</dbReference>
<dbReference type="InterPro" id="IPR006076">
    <property type="entry name" value="FAD-dep_OxRdtase"/>
</dbReference>
<dbReference type="GO" id="GO:0005737">
    <property type="term" value="C:cytoplasm"/>
    <property type="evidence" value="ECO:0007669"/>
    <property type="project" value="TreeGrafter"/>
</dbReference>
<dbReference type="Gene3D" id="3.50.50.60">
    <property type="entry name" value="FAD/NAD(P)-binding domain"/>
    <property type="match status" value="1"/>
</dbReference>
<dbReference type="GO" id="GO:0016491">
    <property type="term" value="F:oxidoreductase activity"/>
    <property type="evidence" value="ECO:0007669"/>
    <property type="project" value="UniProtKB-KW"/>
</dbReference>
<reference evidence="3 4" key="1">
    <citation type="submission" date="2020-08" db="EMBL/GenBank/DDBJ databases">
        <title>Genomic Encyclopedia of Type Strains, Phase IV (KMG-IV): sequencing the most valuable type-strain genomes for metagenomic binning, comparative biology and taxonomic classification.</title>
        <authorList>
            <person name="Goeker M."/>
        </authorList>
    </citation>
    <scope>NUCLEOTIDE SEQUENCE [LARGE SCALE GENOMIC DNA]</scope>
    <source>
        <strain evidence="3 4">DSM 27163</strain>
    </source>
</reference>
<evidence type="ECO:0000313" key="4">
    <source>
        <dbReference type="Proteomes" id="UP000537161"/>
    </source>
</evidence>
<proteinExistence type="predicted"/>
<dbReference type="PANTHER" id="PTHR13847:SF287">
    <property type="entry name" value="FAD-DEPENDENT OXIDOREDUCTASE DOMAIN-CONTAINING PROTEIN 1"/>
    <property type="match status" value="1"/>
</dbReference>
<sequence length="376" mass="39292">MTSAPPSATDVLIVGAGIAGAGLAAMLAPHRRVTIIEAEEAPGVHATGRSAAFWHETYGGAGVQPLSTASFEPLAHPDAAFSERPFLSPRVALTIGRREESAAVEAYAREFAARGVEVERLSGDALAARIPGLRPGWQEGAREPTCSDIDVAALHAAYLRAAKRAGADLVLCAPLQRARRSGERWIVETGRGEIAASLIVNAAGAWADGIAASCGVRPVGIQPLRRTVLQVRLGVPVPAALPLILHVGGDFYFKGESEGRVWLSPHDETPSAPCDAIPEEIDVAVAIERLQSVVDWPVAAIEKKWAGLRSFAPDRLPVFGPDRDESAFVWCAGQGGFGIQTSPAISALLAAELGAPLPLGAIAGVDPAPYAPSRFT</sequence>
<dbReference type="InterPro" id="IPR036188">
    <property type="entry name" value="FAD/NAD-bd_sf"/>
</dbReference>
<keyword evidence="4" id="KW-1185">Reference proteome</keyword>
<evidence type="ECO:0000256" key="1">
    <source>
        <dbReference type="ARBA" id="ARBA00023002"/>
    </source>
</evidence>
<organism evidence="3 4">
    <name type="scientific">Sphingopyxis panaciterrulae</name>
    <dbReference type="NCBI Taxonomy" id="462372"/>
    <lineage>
        <taxon>Bacteria</taxon>
        <taxon>Pseudomonadati</taxon>
        <taxon>Pseudomonadota</taxon>
        <taxon>Alphaproteobacteria</taxon>
        <taxon>Sphingomonadales</taxon>
        <taxon>Sphingomonadaceae</taxon>
        <taxon>Sphingopyxis</taxon>
    </lineage>
</organism>
<evidence type="ECO:0000259" key="2">
    <source>
        <dbReference type="Pfam" id="PF01266"/>
    </source>
</evidence>
<keyword evidence="1 3" id="KW-0560">Oxidoreductase</keyword>
<name>A0A7W9B5U5_9SPHN</name>
<comment type="caution">
    <text evidence="3">The sequence shown here is derived from an EMBL/GenBank/DDBJ whole genome shotgun (WGS) entry which is preliminary data.</text>
</comment>
<dbReference type="EMBL" id="JACIJH010000006">
    <property type="protein sequence ID" value="MBB5706835.1"/>
    <property type="molecule type" value="Genomic_DNA"/>
</dbReference>
<evidence type="ECO:0000313" key="3">
    <source>
        <dbReference type="EMBL" id="MBB5706835.1"/>
    </source>
</evidence>
<accession>A0A7W9B5U5</accession>
<dbReference type="Gene3D" id="3.30.9.10">
    <property type="entry name" value="D-Amino Acid Oxidase, subunit A, domain 2"/>
    <property type="match status" value="1"/>
</dbReference>
<feature type="domain" description="FAD dependent oxidoreductase" evidence="2">
    <location>
        <begin position="10"/>
        <end position="351"/>
    </location>
</feature>
<dbReference type="RefSeq" id="WP_184098101.1">
    <property type="nucleotide sequence ID" value="NZ_JACIJH010000006.1"/>
</dbReference>
<dbReference type="PANTHER" id="PTHR13847">
    <property type="entry name" value="SARCOSINE DEHYDROGENASE-RELATED"/>
    <property type="match status" value="1"/>
</dbReference>
<dbReference type="EC" id="1.4.99.6" evidence="3"/>
<protein>
    <submittedName>
        <fullName evidence="3">D-arginine dehydrogenase</fullName>
        <ecNumber evidence="3">1.4.99.6</ecNumber>
    </submittedName>
</protein>
<dbReference type="Pfam" id="PF01266">
    <property type="entry name" value="DAO"/>
    <property type="match status" value="1"/>
</dbReference>
<gene>
    <name evidence="3" type="ORF">FHR21_002194</name>
</gene>
<dbReference type="SUPFAM" id="SSF51905">
    <property type="entry name" value="FAD/NAD(P)-binding domain"/>
    <property type="match status" value="1"/>
</dbReference>
<dbReference type="AlphaFoldDB" id="A0A7W9B5U5"/>